<keyword evidence="4 7" id="KW-0812">Transmembrane</keyword>
<gene>
    <name evidence="9" type="ORF">ACFFGN_29485</name>
</gene>
<dbReference type="InterPro" id="IPR001958">
    <property type="entry name" value="Tet-R_TetA/multi-R_MdtG-like"/>
</dbReference>
<name>A0ABV6QUD0_9ACTN</name>
<evidence type="ECO:0000256" key="2">
    <source>
        <dbReference type="ARBA" id="ARBA00022448"/>
    </source>
</evidence>
<evidence type="ECO:0000313" key="10">
    <source>
        <dbReference type="Proteomes" id="UP001589890"/>
    </source>
</evidence>
<dbReference type="InterPro" id="IPR050171">
    <property type="entry name" value="MFS_Transporters"/>
</dbReference>
<dbReference type="Proteomes" id="UP001589890">
    <property type="component" value="Unassembled WGS sequence"/>
</dbReference>
<feature type="transmembrane region" description="Helical" evidence="7">
    <location>
        <begin position="280"/>
        <end position="300"/>
    </location>
</feature>
<organism evidence="9 10">
    <name type="scientific">Kribbella deserti</name>
    <dbReference type="NCBI Taxonomy" id="1926257"/>
    <lineage>
        <taxon>Bacteria</taxon>
        <taxon>Bacillati</taxon>
        <taxon>Actinomycetota</taxon>
        <taxon>Actinomycetes</taxon>
        <taxon>Propionibacteriales</taxon>
        <taxon>Kribbellaceae</taxon>
        <taxon>Kribbella</taxon>
    </lineage>
</organism>
<proteinExistence type="predicted"/>
<evidence type="ECO:0000256" key="5">
    <source>
        <dbReference type="ARBA" id="ARBA00022989"/>
    </source>
</evidence>
<protein>
    <submittedName>
        <fullName evidence="9">MFS transporter</fullName>
    </submittedName>
</protein>
<dbReference type="PANTHER" id="PTHR23517">
    <property type="entry name" value="RESISTANCE PROTEIN MDTM, PUTATIVE-RELATED-RELATED"/>
    <property type="match status" value="1"/>
</dbReference>
<keyword evidence="10" id="KW-1185">Reference proteome</keyword>
<dbReference type="Pfam" id="PF07690">
    <property type="entry name" value="MFS_1"/>
    <property type="match status" value="1"/>
</dbReference>
<accession>A0ABV6QUD0</accession>
<dbReference type="InterPro" id="IPR011701">
    <property type="entry name" value="MFS"/>
</dbReference>
<feature type="transmembrane region" description="Helical" evidence="7">
    <location>
        <begin position="16"/>
        <end position="40"/>
    </location>
</feature>
<comment type="caution">
    <text evidence="9">The sequence shown here is derived from an EMBL/GenBank/DDBJ whole genome shotgun (WGS) entry which is preliminary data.</text>
</comment>
<dbReference type="InterPro" id="IPR020846">
    <property type="entry name" value="MFS_dom"/>
</dbReference>
<keyword evidence="6 7" id="KW-0472">Membrane</keyword>
<feature type="transmembrane region" description="Helical" evidence="7">
    <location>
        <begin position="246"/>
        <end position="268"/>
    </location>
</feature>
<reference evidence="9 10" key="1">
    <citation type="submission" date="2024-09" db="EMBL/GenBank/DDBJ databases">
        <authorList>
            <person name="Sun Q."/>
            <person name="Mori K."/>
        </authorList>
    </citation>
    <scope>NUCLEOTIDE SEQUENCE [LARGE SCALE GENOMIC DNA]</scope>
    <source>
        <strain evidence="9 10">CGMCC 1.15906</strain>
    </source>
</reference>
<evidence type="ECO:0000256" key="6">
    <source>
        <dbReference type="ARBA" id="ARBA00023136"/>
    </source>
</evidence>
<dbReference type="EMBL" id="JBHLTC010000037">
    <property type="protein sequence ID" value="MFC0628239.1"/>
    <property type="molecule type" value="Genomic_DNA"/>
</dbReference>
<feature type="transmembrane region" description="Helical" evidence="7">
    <location>
        <begin position="46"/>
        <end position="69"/>
    </location>
</feature>
<dbReference type="PANTHER" id="PTHR23517:SF2">
    <property type="entry name" value="MULTIDRUG RESISTANCE PROTEIN MDTH"/>
    <property type="match status" value="1"/>
</dbReference>
<evidence type="ECO:0000313" key="9">
    <source>
        <dbReference type="EMBL" id="MFC0628239.1"/>
    </source>
</evidence>
<feature type="transmembrane region" description="Helical" evidence="7">
    <location>
        <begin position="374"/>
        <end position="393"/>
    </location>
</feature>
<dbReference type="Gene3D" id="1.20.1250.20">
    <property type="entry name" value="MFS general substrate transporter like domains"/>
    <property type="match status" value="1"/>
</dbReference>
<evidence type="ECO:0000256" key="4">
    <source>
        <dbReference type="ARBA" id="ARBA00022692"/>
    </source>
</evidence>
<dbReference type="SUPFAM" id="SSF103473">
    <property type="entry name" value="MFS general substrate transporter"/>
    <property type="match status" value="1"/>
</dbReference>
<feature type="transmembrane region" description="Helical" evidence="7">
    <location>
        <begin position="139"/>
        <end position="162"/>
    </location>
</feature>
<feature type="transmembrane region" description="Helical" evidence="7">
    <location>
        <begin position="306"/>
        <end position="327"/>
    </location>
</feature>
<feature type="transmembrane region" description="Helical" evidence="7">
    <location>
        <begin position="348"/>
        <end position="368"/>
    </location>
</feature>
<keyword evidence="3" id="KW-1003">Cell membrane</keyword>
<evidence type="ECO:0000259" key="8">
    <source>
        <dbReference type="PROSITE" id="PS50850"/>
    </source>
</evidence>
<feature type="domain" description="Major facilitator superfamily (MFS) profile" evidence="8">
    <location>
        <begin position="1"/>
        <end position="192"/>
    </location>
</feature>
<dbReference type="PROSITE" id="PS50850">
    <property type="entry name" value="MFS"/>
    <property type="match status" value="1"/>
</dbReference>
<dbReference type="PRINTS" id="PR01035">
    <property type="entry name" value="TCRTETA"/>
</dbReference>
<comment type="subcellular location">
    <subcellularLocation>
        <location evidence="1">Cell membrane</location>
        <topology evidence="1">Multi-pass membrane protein</topology>
    </subcellularLocation>
</comment>
<keyword evidence="2" id="KW-0813">Transport</keyword>
<keyword evidence="5 7" id="KW-1133">Transmembrane helix</keyword>
<feature type="transmembrane region" description="Helical" evidence="7">
    <location>
        <begin position="215"/>
        <end position="240"/>
    </location>
</feature>
<feature type="transmembrane region" description="Helical" evidence="7">
    <location>
        <begin position="168"/>
        <end position="188"/>
    </location>
</feature>
<dbReference type="RefSeq" id="WP_380054119.1">
    <property type="nucleotide sequence ID" value="NZ_JBHLTC010000037.1"/>
</dbReference>
<sequence>MPTATSLGLPDVRGRLPLLAGLAIDSFGAGIAAPLLLLFFTRVADIPLGTAGVALSVANLFTLVAPAVVGQVIDRIGPRNLIIGSQVAQAVAFAGLLFARSLGLLFFCALVASMGQRVFWSSIFSLLSDISTPVDRDRWFGLSGMMQATGFGLGTLAAGMLLTFHGSAPFLIAMAVNAISFVVAGFLLSRIHVDHDPKAAAENGPAPLLRRDRPFLILIAANTVLALCMMLLGVGLPVYVAEALPVPVWLVGVLMATVSVVLATGQTLVVRHTENRRRTLVLVVAAGLWALWGLVMSSLLHVPTALVVPALIVATLIFAAADVLHAATSNALAAAAAPVIGRGKYLSYWQYSFTLAGAIAPAFFAQLFDRSPELPWLGISLLAVLAGLTILILERVLPTEAVRRPAPAADQAD</sequence>
<evidence type="ECO:0000256" key="7">
    <source>
        <dbReference type="SAM" id="Phobius"/>
    </source>
</evidence>
<evidence type="ECO:0000256" key="1">
    <source>
        <dbReference type="ARBA" id="ARBA00004651"/>
    </source>
</evidence>
<evidence type="ECO:0000256" key="3">
    <source>
        <dbReference type="ARBA" id="ARBA00022475"/>
    </source>
</evidence>
<dbReference type="InterPro" id="IPR036259">
    <property type="entry name" value="MFS_trans_sf"/>
</dbReference>